<feature type="compositionally biased region" description="Polar residues" evidence="1">
    <location>
        <begin position="127"/>
        <end position="137"/>
    </location>
</feature>
<sequence length="137" mass="14520">MRPRGWSSVDPGCSNGTGKDAGGTRCRCLLAAHRAQPKQPVPRSRDSRGAVQAVTPPAGCAQGPGARMDCSQIMGWRASQPRPAGRLPISQSAAGRQDLGADRRGLAGKVRRSEELRPQTRPAPCNLDTNLSDLALR</sequence>
<protein>
    <submittedName>
        <fullName evidence="2">Uncharacterized protein</fullName>
    </submittedName>
</protein>
<feature type="compositionally biased region" description="Basic and acidic residues" evidence="1">
    <location>
        <begin position="99"/>
        <end position="118"/>
    </location>
</feature>
<feature type="region of interest" description="Disordered" evidence="1">
    <location>
        <begin position="34"/>
        <end position="66"/>
    </location>
</feature>
<comment type="caution">
    <text evidence="2">The sequence shown here is derived from an EMBL/GenBank/DDBJ whole genome shotgun (WGS) entry which is preliminary data.</text>
</comment>
<reference evidence="2" key="1">
    <citation type="journal article" date="2022" name="bioRxiv">
        <title>Sequencing and chromosome-scale assembly of the giantPleurodeles waltlgenome.</title>
        <authorList>
            <person name="Brown T."/>
            <person name="Elewa A."/>
            <person name="Iarovenko S."/>
            <person name="Subramanian E."/>
            <person name="Araus A.J."/>
            <person name="Petzold A."/>
            <person name="Susuki M."/>
            <person name="Suzuki K.-i.T."/>
            <person name="Hayashi T."/>
            <person name="Toyoda A."/>
            <person name="Oliveira C."/>
            <person name="Osipova E."/>
            <person name="Leigh N.D."/>
            <person name="Simon A."/>
            <person name="Yun M.H."/>
        </authorList>
    </citation>
    <scope>NUCLEOTIDE SEQUENCE</scope>
    <source>
        <strain evidence="2">20211129_DDA</strain>
        <tissue evidence="2">Liver</tissue>
    </source>
</reference>
<organism evidence="2 3">
    <name type="scientific">Pleurodeles waltl</name>
    <name type="common">Iberian ribbed newt</name>
    <dbReference type="NCBI Taxonomy" id="8319"/>
    <lineage>
        <taxon>Eukaryota</taxon>
        <taxon>Metazoa</taxon>
        <taxon>Chordata</taxon>
        <taxon>Craniata</taxon>
        <taxon>Vertebrata</taxon>
        <taxon>Euteleostomi</taxon>
        <taxon>Amphibia</taxon>
        <taxon>Batrachia</taxon>
        <taxon>Caudata</taxon>
        <taxon>Salamandroidea</taxon>
        <taxon>Salamandridae</taxon>
        <taxon>Pleurodelinae</taxon>
        <taxon>Pleurodeles</taxon>
    </lineage>
</organism>
<gene>
    <name evidence="2" type="ORF">NDU88_003747</name>
</gene>
<proteinExistence type="predicted"/>
<evidence type="ECO:0000313" key="3">
    <source>
        <dbReference type="Proteomes" id="UP001066276"/>
    </source>
</evidence>
<keyword evidence="3" id="KW-1185">Reference proteome</keyword>
<dbReference type="Proteomes" id="UP001066276">
    <property type="component" value="Chromosome 9"/>
</dbReference>
<evidence type="ECO:0000313" key="2">
    <source>
        <dbReference type="EMBL" id="KAJ1106346.1"/>
    </source>
</evidence>
<feature type="region of interest" description="Disordered" evidence="1">
    <location>
        <begin position="79"/>
        <end position="137"/>
    </location>
</feature>
<feature type="region of interest" description="Disordered" evidence="1">
    <location>
        <begin position="1"/>
        <end position="22"/>
    </location>
</feature>
<dbReference type="AlphaFoldDB" id="A0AAV7MSI7"/>
<dbReference type="EMBL" id="JANPWB010000013">
    <property type="protein sequence ID" value="KAJ1106346.1"/>
    <property type="molecule type" value="Genomic_DNA"/>
</dbReference>
<accession>A0AAV7MSI7</accession>
<evidence type="ECO:0000256" key="1">
    <source>
        <dbReference type="SAM" id="MobiDB-lite"/>
    </source>
</evidence>
<name>A0AAV7MSI7_PLEWA</name>